<feature type="region of interest" description="Disordered" evidence="1">
    <location>
        <begin position="215"/>
        <end position="247"/>
    </location>
</feature>
<dbReference type="PhylomeDB" id="A0A0G4ETJ3"/>
<evidence type="ECO:0000313" key="3">
    <source>
        <dbReference type="EMBL" id="CEM01929.1"/>
    </source>
</evidence>
<proteinExistence type="predicted"/>
<dbReference type="InParanoid" id="A0A0G4ETJ3"/>
<dbReference type="EMBL" id="CDMY01000313">
    <property type="protein sequence ID" value="CEM01929.1"/>
    <property type="molecule type" value="Genomic_DNA"/>
</dbReference>
<protein>
    <recommendedName>
        <fullName evidence="2">TLDc domain-containing protein</fullName>
    </recommendedName>
</protein>
<dbReference type="VEuPathDB" id="CryptoDB:Vbra_13355"/>
<organism evidence="3 4">
    <name type="scientific">Vitrella brassicaformis (strain CCMP3155)</name>
    <dbReference type="NCBI Taxonomy" id="1169540"/>
    <lineage>
        <taxon>Eukaryota</taxon>
        <taxon>Sar</taxon>
        <taxon>Alveolata</taxon>
        <taxon>Colpodellida</taxon>
        <taxon>Vitrellaceae</taxon>
        <taxon>Vitrella</taxon>
    </lineage>
</organism>
<accession>A0A0G4ETJ3</accession>
<evidence type="ECO:0000313" key="4">
    <source>
        <dbReference type="Proteomes" id="UP000041254"/>
    </source>
</evidence>
<dbReference type="AlphaFoldDB" id="A0A0G4ETJ3"/>
<feature type="domain" description="TLDc" evidence="2">
    <location>
        <begin position="426"/>
        <end position="499"/>
    </location>
</feature>
<feature type="compositionally biased region" description="Basic and acidic residues" evidence="1">
    <location>
        <begin position="215"/>
        <end position="236"/>
    </location>
</feature>
<evidence type="ECO:0000259" key="2">
    <source>
        <dbReference type="Pfam" id="PF07534"/>
    </source>
</evidence>
<dbReference type="Pfam" id="PF07534">
    <property type="entry name" value="TLD"/>
    <property type="match status" value="1"/>
</dbReference>
<name>A0A0G4ETJ3_VITBC</name>
<gene>
    <name evidence="3" type="ORF">Vbra_13355</name>
</gene>
<dbReference type="Proteomes" id="UP000041254">
    <property type="component" value="Unassembled WGS sequence"/>
</dbReference>
<keyword evidence="4" id="KW-1185">Reference proteome</keyword>
<reference evidence="3 4" key="1">
    <citation type="submission" date="2014-11" db="EMBL/GenBank/DDBJ databases">
        <authorList>
            <person name="Zhu J."/>
            <person name="Qi W."/>
            <person name="Song R."/>
        </authorList>
    </citation>
    <scope>NUCLEOTIDE SEQUENCE [LARGE SCALE GENOMIC DNA]</scope>
</reference>
<evidence type="ECO:0000256" key="1">
    <source>
        <dbReference type="SAM" id="MobiDB-lite"/>
    </source>
</evidence>
<dbReference type="InterPro" id="IPR006571">
    <property type="entry name" value="TLDc_dom"/>
</dbReference>
<sequence>MSAAAAAAATTGGSKKRKAINGDAVDAAGQPADDHLVHPPTPQIGRQSLDKAIAAANAALLAIENAARTARQQLQTKAEAIKGLIESTGGKLELTGGIEGEVEVNVGGRVVGVSRKGLMLDQLRHTYFAHLLLYCVDELPRDKEGRPFVDADFNYVKWLSDEIALVEGADAQGEEHEIELDDTQKEDPSFAFHHELFLTPTSLEIDVRSEDVDMDDREAAEGNKEGRNRDGDREGAGDGNGDGTAGSRLREYVDSYNDAVTVLEKAVVHLDGFGQAVRPFLRAEDCSDHTVMTTTVLGQAVSTTEATLSQFGHNNLLYKRFSWEGTYNTHIHCRCMDAFGDIVQGDVPVRQTSTENFTKVVDFARRLRLEKRPGAVVKKPTAKPKYVAQLKKDVEMYGLTMEDVYRPPAQLLTFEETQEVLAMTKIPSPSVKLLYSSTRDGGDFGTMVDKVGDASSLLFLINHNDTHRFGAFVYGQLKPPADPTQTSRYSTPHFLISISGAYAKVTKVPIPEAEQKVHVAGRDASVKANNTDSRGKLYLGDGYLWLCDGTPGPSDDMRSMCQWVKKEDLPAGYLGRFSTNGNGTLAGKWQFIAKEIAIYHASEVGLSE</sequence>